<sequence>MDRELSQLTLQATALELQGRLNQNSLNGAWLIPAARTPVVLQSQAGVVRLWLSPLTRQDAGSGALLYLSSAGSAQLTALSGQLEWGSLDDSSGRPLTAESRSETFQVVPALPPRSEATVQLHLRGFPPGKIGYVRVHGRVLNGHLSSAP</sequence>
<evidence type="ECO:0000313" key="2">
    <source>
        <dbReference type="EMBL" id="UWS32556.1"/>
    </source>
</evidence>
<proteinExistence type="predicted"/>
<dbReference type="NCBIfam" id="NF008575">
    <property type="entry name" value="PRK11530.1"/>
    <property type="match status" value="1"/>
</dbReference>
<keyword evidence="3" id="KW-1185">Reference proteome</keyword>
<evidence type="ECO:0000313" key="3">
    <source>
        <dbReference type="Proteomes" id="UP001058553"/>
    </source>
</evidence>
<gene>
    <name evidence="2" type="ORF">NYP84_13050</name>
</gene>
<evidence type="ECO:0000259" key="1">
    <source>
        <dbReference type="Pfam" id="PF11622"/>
    </source>
</evidence>
<organism evidence="2 3">
    <name type="scientific">Erwinia pyrifoliae</name>
    <dbReference type="NCBI Taxonomy" id="79967"/>
    <lineage>
        <taxon>Bacteria</taxon>
        <taxon>Pseudomonadati</taxon>
        <taxon>Pseudomonadota</taxon>
        <taxon>Gammaproteobacteria</taxon>
        <taxon>Enterobacterales</taxon>
        <taxon>Erwiniaceae</taxon>
        <taxon>Erwinia</taxon>
    </lineage>
</organism>
<dbReference type="InterPro" id="IPR037125">
    <property type="entry name" value="YajI-like_sf"/>
</dbReference>
<dbReference type="InterPro" id="IPR021658">
    <property type="entry name" value="DUF3251"/>
</dbReference>
<dbReference type="GeneID" id="92236186"/>
<feature type="domain" description="DUF3251" evidence="1">
    <location>
        <begin position="2"/>
        <end position="137"/>
    </location>
</feature>
<protein>
    <submittedName>
        <fullName evidence="2">DUF3251 domain-containing protein</fullName>
    </submittedName>
</protein>
<reference evidence="2" key="1">
    <citation type="submission" date="2022-07" db="EMBL/GenBank/DDBJ databases">
        <title>Genetic diversity of Erwinia pyrifoliae.</title>
        <authorList>
            <person name="Park D.S."/>
            <person name="Ham H."/>
        </authorList>
    </citation>
    <scope>NUCLEOTIDE SEQUENCE</scope>
    <source>
        <strain evidence="2">CP201486</strain>
    </source>
</reference>
<dbReference type="Pfam" id="PF11622">
    <property type="entry name" value="DUF3251"/>
    <property type="match status" value="1"/>
</dbReference>
<accession>A0ABY5X5D6</accession>
<dbReference type="Proteomes" id="UP001058553">
    <property type="component" value="Chromosome"/>
</dbReference>
<dbReference type="RefSeq" id="WP_012668907.1">
    <property type="nucleotide sequence ID" value="NZ_CP023567.1"/>
</dbReference>
<name>A0ABY5X5D6_ERWPY</name>
<dbReference type="Gene3D" id="2.60.40.1620">
    <property type="entry name" value="Lipoprotein YajI-like"/>
    <property type="match status" value="1"/>
</dbReference>
<dbReference type="EMBL" id="CP103445">
    <property type="protein sequence ID" value="UWS32556.1"/>
    <property type="molecule type" value="Genomic_DNA"/>
</dbReference>